<evidence type="ECO:0000313" key="2">
    <source>
        <dbReference type="Proteomes" id="UP001163603"/>
    </source>
</evidence>
<organism evidence="1 2">
    <name type="scientific">Pistacia integerrima</name>
    <dbReference type="NCBI Taxonomy" id="434235"/>
    <lineage>
        <taxon>Eukaryota</taxon>
        <taxon>Viridiplantae</taxon>
        <taxon>Streptophyta</taxon>
        <taxon>Embryophyta</taxon>
        <taxon>Tracheophyta</taxon>
        <taxon>Spermatophyta</taxon>
        <taxon>Magnoliopsida</taxon>
        <taxon>eudicotyledons</taxon>
        <taxon>Gunneridae</taxon>
        <taxon>Pentapetalae</taxon>
        <taxon>rosids</taxon>
        <taxon>malvids</taxon>
        <taxon>Sapindales</taxon>
        <taxon>Anacardiaceae</taxon>
        <taxon>Pistacia</taxon>
    </lineage>
</organism>
<name>A0ACC0XH00_9ROSI</name>
<accession>A0ACC0XH00</accession>
<proteinExistence type="predicted"/>
<evidence type="ECO:0000313" key="1">
    <source>
        <dbReference type="EMBL" id="KAJ0016706.1"/>
    </source>
</evidence>
<gene>
    <name evidence="1" type="ORF">Pint_10810</name>
</gene>
<dbReference type="EMBL" id="CM047747">
    <property type="protein sequence ID" value="KAJ0016706.1"/>
    <property type="molecule type" value="Genomic_DNA"/>
</dbReference>
<sequence>MVTVRWLLRTLLVFHLLHFSTSVDTITSTQSIKDGDLIVSIGKIFALGFFSPGNSMKRYVGIWYYQVSEPTIVWVANRDNPVNDTSGILSINTHGNLALFGSNETFPVWSTNIPVTSAKNTVAQLLDSGNLILLRNDTNKLLWQSFDYPTHTLLPFMKLGLNRRTGLNRELTAWKSADDPGTGNFSYRIDPTGFPQLSLYKGTTKWWRSGSWTGQRWSGVPEMTSNYIFNVTFVNNQDEASIVYAVTKPSVTTRMIVNESGFVQRFTWSNADRRWIGFWSAPKEQCDYYGHCGASSNCDPYHEDKFECTCLPGFEPKSPDEWYLRDGSGGCKRKREMSTCQKGEGFVKVARVKIPDTNVTRVEMSYDLKACEEECLKNCSCLGYTSAYGESKGGIGCLTYYGYLIDTRTYTNAGQDLYVRVDAAELALYAKKGSLRKKTILAIGIVSSVATILLLAFAYWLFRRKRADKARDAKNIEFSLTSSLTHFDDSISVKEPDGSRSNFDLPMFQLSTIVAATNNFSPDRKLGEGGFGSVYKVLSSGLLIS</sequence>
<protein>
    <submittedName>
        <fullName evidence="1">Uncharacterized protein</fullName>
    </submittedName>
</protein>
<keyword evidence="2" id="KW-1185">Reference proteome</keyword>
<dbReference type="Proteomes" id="UP001163603">
    <property type="component" value="Chromosome 12"/>
</dbReference>
<comment type="caution">
    <text evidence="1">The sequence shown here is derived from an EMBL/GenBank/DDBJ whole genome shotgun (WGS) entry which is preliminary data.</text>
</comment>
<reference evidence="2" key="1">
    <citation type="journal article" date="2023" name="G3 (Bethesda)">
        <title>Genome assembly and association tests identify interacting loci associated with vigor, precocity, and sex in interspecific pistachio rootstocks.</title>
        <authorList>
            <person name="Palmer W."/>
            <person name="Jacygrad E."/>
            <person name="Sagayaradj S."/>
            <person name="Cavanaugh K."/>
            <person name="Han R."/>
            <person name="Bertier L."/>
            <person name="Beede B."/>
            <person name="Kafkas S."/>
            <person name="Golino D."/>
            <person name="Preece J."/>
            <person name="Michelmore R."/>
        </authorList>
    </citation>
    <scope>NUCLEOTIDE SEQUENCE [LARGE SCALE GENOMIC DNA]</scope>
</reference>